<keyword evidence="3" id="KW-1185">Reference proteome</keyword>
<evidence type="ECO:0000313" key="2">
    <source>
        <dbReference type="EMBL" id="MFC5382589.1"/>
    </source>
</evidence>
<evidence type="ECO:0000256" key="1">
    <source>
        <dbReference type="SAM" id="Coils"/>
    </source>
</evidence>
<proteinExistence type="predicted"/>
<evidence type="ECO:0000313" key="3">
    <source>
        <dbReference type="Proteomes" id="UP001596122"/>
    </source>
</evidence>
<dbReference type="Proteomes" id="UP001596122">
    <property type="component" value="Unassembled WGS sequence"/>
</dbReference>
<name>A0ABW0GSG4_9MICO</name>
<dbReference type="RefSeq" id="WP_340270236.1">
    <property type="nucleotide sequence ID" value="NZ_JBBEOG010000006.1"/>
</dbReference>
<comment type="caution">
    <text evidence="2">The sequence shown here is derived from an EMBL/GenBank/DDBJ whole genome shotgun (WGS) entry which is preliminary data.</text>
</comment>
<organism evidence="2 3">
    <name type="scientific">Aquipuribacter nitratireducens</name>
    <dbReference type="NCBI Taxonomy" id="650104"/>
    <lineage>
        <taxon>Bacteria</taxon>
        <taxon>Bacillati</taxon>
        <taxon>Actinomycetota</taxon>
        <taxon>Actinomycetes</taxon>
        <taxon>Micrococcales</taxon>
        <taxon>Intrasporangiaceae</taxon>
        <taxon>Aquipuribacter</taxon>
    </lineage>
</organism>
<accession>A0ABW0GSG4</accession>
<protein>
    <submittedName>
        <fullName evidence="2">Uncharacterized protein</fullName>
    </submittedName>
</protein>
<feature type="coiled-coil region" evidence="1">
    <location>
        <begin position="74"/>
        <end position="108"/>
    </location>
</feature>
<reference evidence="3" key="1">
    <citation type="journal article" date="2019" name="Int. J. Syst. Evol. Microbiol.">
        <title>The Global Catalogue of Microorganisms (GCM) 10K type strain sequencing project: providing services to taxonomists for standard genome sequencing and annotation.</title>
        <authorList>
            <consortium name="The Broad Institute Genomics Platform"/>
            <consortium name="The Broad Institute Genome Sequencing Center for Infectious Disease"/>
            <person name="Wu L."/>
            <person name="Ma J."/>
        </authorList>
    </citation>
    <scope>NUCLEOTIDE SEQUENCE [LARGE SCALE GENOMIC DNA]</scope>
    <source>
        <strain evidence="3">CCUG 43114</strain>
    </source>
</reference>
<keyword evidence="1" id="KW-0175">Coiled coil</keyword>
<sequence length="140" mass="15007">MSAADDGPEVPVDVYVPLQEASRAYRASVASLRARARSGRLRAYKVPGPHGREWRVSLRSLASLGVLPRVPAQAGDSEGRVARLEAEVLELRARLAAERRRADRADQELGYALLQLGRLRSAEAAAGDRTLTGHASSGPA</sequence>
<gene>
    <name evidence="2" type="ORF">ACFPJ6_17635</name>
</gene>
<dbReference type="EMBL" id="JBHSLD010000028">
    <property type="protein sequence ID" value="MFC5382589.1"/>
    <property type="molecule type" value="Genomic_DNA"/>
</dbReference>